<dbReference type="InterPro" id="IPR036282">
    <property type="entry name" value="Glutathione-S-Trfase_C_sf"/>
</dbReference>
<evidence type="ECO:0000313" key="4">
    <source>
        <dbReference type="Proteomes" id="UP000315037"/>
    </source>
</evidence>
<reference evidence="3 4" key="1">
    <citation type="submission" date="2019-03" db="EMBL/GenBank/DDBJ databases">
        <title>The complete genome sequence of Neokomagataea sp. Jb2 NBRC113641.</title>
        <authorList>
            <person name="Chua K.-O."/>
            <person name="Chan K.-G."/>
            <person name="See-Too W.-S."/>
        </authorList>
    </citation>
    <scope>NUCLEOTIDE SEQUENCE [LARGE SCALE GENOMIC DNA]</scope>
    <source>
        <strain evidence="3 4">Jb2</strain>
    </source>
</reference>
<name>A0A506UQI5_9PROT</name>
<protein>
    <submittedName>
        <fullName evidence="3">Glutathione S-transferase family protein</fullName>
    </submittedName>
</protein>
<dbReference type="Pfam" id="PF00043">
    <property type="entry name" value="GST_C"/>
    <property type="match status" value="1"/>
</dbReference>
<sequence length="227" mass="25109">MENSTSRVFEDFPGQYHLISAPGTAGLTPHIILQMSGQPYQLTLLNLRAGEQKTPAYLRLNPNGRVPTLILPDETKIFEAAAITMVLARAFPELGLCPDLPDDRALYDQWLVFLTNTFQAYYMLFRHPERLVGENTATQVAVAQGAAKRCEACLQILAKALEQKGPYLLGEKLSAADLYLAMICRWAARLPQPPRAFPALAALLDRINALPAVREVLLQEQIEGPLA</sequence>
<dbReference type="CDD" id="cd03057">
    <property type="entry name" value="GST_N_Beta"/>
    <property type="match status" value="1"/>
</dbReference>
<evidence type="ECO:0000313" key="3">
    <source>
        <dbReference type="EMBL" id="TPW35608.1"/>
    </source>
</evidence>
<comment type="caution">
    <text evidence="3">The sequence shown here is derived from an EMBL/GenBank/DDBJ whole genome shotgun (WGS) entry which is preliminary data.</text>
</comment>
<dbReference type="SFLD" id="SFLDS00019">
    <property type="entry name" value="Glutathione_Transferase_(cytos"/>
    <property type="match status" value="1"/>
</dbReference>
<organism evidence="3 4">
    <name type="scientific">Oecophyllibacter saccharovorans</name>
    <dbReference type="NCBI Taxonomy" id="2558360"/>
    <lineage>
        <taxon>Bacteria</taxon>
        <taxon>Pseudomonadati</taxon>
        <taxon>Pseudomonadota</taxon>
        <taxon>Alphaproteobacteria</taxon>
        <taxon>Acetobacterales</taxon>
        <taxon>Acetobacteraceae</taxon>
        <taxon>Oecophyllibacter</taxon>
    </lineage>
</organism>
<dbReference type="InterPro" id="IPR036249">
    <property type="entry name" value="Thioredoxin-like_sf"/>
</dbReference>
<dbReference type="SUPFAM" id="SSF47616">
    <property type="entry name" value="GST C-terminal domain-like"/>
    <property type="match status" value="1"/>
</dbReference>
<feature type="domain" description="GST N-terminal" evidence="1">
    <location>
        <begin position="13"/>
        <end position="95"/>
    </location>
</feature>
<dbReference type="RefSeq" id="WP_165600098.1">
    <property type="nucleotide sequence ID" value="NZ_SORZ01000001.1"/>
</dbReference>
<gene>
    <name evidence="3" type="ORF">E3202_01135</name>
</gene>
<dbReference type="SFLD" id="SFLDG00358">
    <property type="entry name" value="Main_(cytGST)"/>
    <property type="match status" value="1"/>
</dbReference>
<keyword evidence="3" id="KW-0808">Transferase</keyword>
<keyword evidence="4" id="KW-1185">Reference proteome</keyword>
<dbReference type="InterPro" id="IPR004046">
    <property type="entry name" value="GST_C"/>
</dbReference>
<dbReference type="CDD" id="cd03188">
    <property type="entry name" value="GST_C_Beta"/>
    <property type="match status" value="1"/>
</dbReference>
<accession>A0A506UQI5</accession>
<dbReference type="PROSITE" id="PS50404">
    <property type="entry name" value="GST_NTER"/>
    <property type="match status" value="1"/>
</dbReference>
<dbReference type="SFLD" id="SFLDG01150">
    <property type="entry name" value="Main.1:_Beta-like"/>
    <property type="match status" value="1"/>
</dbReference>
<dbReference type="AlphaFoldDB" id="A0A506UQI5"/>
<proteinExistence type="predicted"/>
<dbReference type="Gene3D" id="3.40.30.10">
    <property type="entry name" value="Glutaredoxin"/>
    <property type="match status" value="1"/>
</dbReference>
<dbReference type="PANTHER" id="PTHR44051:SF21">
    <property type="entry name" value="GLUTATHIONE S-TRANSFERASE FAMILY PROTEIN"/>
    <property type="match status" value="1"/>
</dbReference>
<dbReference type="InterPro" id="IPR010987">
    <property type="entry name" value="Glutathione-S-Trfase_C-like"/>
</dbReference>
<dbReference type="GO" id="GO:0016740">
    <property type="term" value="F:transferase activity"/>
    <property type="evidence" value="ECO:0007669"/>
    <property type="project" value="UniProtKB-KW"/>
</dbReference>
<evidence type="ECO:0000259" key="2">
    <source>
        <dbReference type="PROSITE" id="PS50405"/>
    </source>
</evidence>
<dbReference type="Pfam" id="PF13409">
    <property type="entry name" value="GST_N_2"/>
    <property type="match status" value="1"/>
</dbReference>
<dbReference type="PROSITE" id="PS50405">
    <property type="entry name" value="GST_CTER"/>
    <property type="match status" value="1"/>
</dbReference>
<dbReference type="EMBL" id="SORZ01000001">
    <property type="protein sequence ID" value="TPW35608.1"/>
    <property type="molecule type" value="Genomic_DNA"/>
</dbReference>
<evidence type="ECO:0000259" key="1">
    <source>
        <dbReference type="PROSITE" id="PS50404"/>
    </source>
</evidence>
<dbReference type="InterPro" id="IPR004045">
    <property type="entry name" value="Glutathione_S-Trfase_N"/>
</dbReference>
<dbReference type="Proteomes" id="UP000315037">
    <property type="component" value="Unassembled WGS sequence"/>
</dbReference>
<dbReference type="InterPro" id="IPR040079">
    <property type="entry name" value="Glutathione_S-Trfase"/>
</dbReference>
<dbReference type="SUPFAM" id="SSF52833">
    <property type="entry name" value="Thioredoxin-like"/>
    <property type="match status" value="1"/>
</dbReference>
<dbReference type="PANTHER" id="PTHR44051">
    <property type="entry name" value="GLUTATHIONE S-TRANSFERASE-RELATED"/>
    <property type="match status" value="1"/>
</dbReference>
<dbReference type="Gene3D" id="1.20.1050.10">
    <property type="match status" value="1"/>
</dbReference>
<feature type="domain" description="GST C-terminal" evidence="2">
    <location>
        <begin position="100"/>
        <end position="226"/>
    </location>
</feature>